<dbReference type="AlphaFoldDB" id="L8JQ68"/>
<reference evidence="1 2" key="1">
    <citation type="submission" date="2012-12" db="EMBL/GenBank/DDBJ databases">
        <title>Genome assembly of Fulvivirga imtechensis AK7.</title>
        <authorList>
            <person name="Nupur N."/>
            <person name="Khatri I."/>
            <person name="Kumar R."/>
            <person name="Subramanian S."/>
            <person name="Pinnaka A."/>
        </authorList>
    </citation>
    <scope>NUCLEOTIDE SEQUENCE [LARGE SCALE GENOMIC DNA]</scope>
    <source>
        <strain evidence="1 2">AK7</strain>
    </source>
</reference>
<dbReference type="Proteomes" id="UP000011135">
    <property type="component" value="Unassembled WGS sequence"/>
</dbReference>
<comment type="caution">
    <text evidence="1">The sequence shown here is derived from an EMBL/GenBank/DDBJ whole genome shotgun (WGS) entry which is preliminary data.</text>
</comment>
<evidence type="ECO:0000313" key="1">
    <source>
        <dbReference type="EMBL" id="ELR69634.1"/>
    </source>
</evidence>
<proteinExistence type="predicted"/>
<gene>
    <name evidence="1" type="ORF">C900_04859</name>
</gene>
<name>L8JQ68_9BACT</name>
<evidence type="ECO:0000313" key="2">
    <source>
        <dbReference type="Proteomes" id="UP000011135"/>
    </source>
</evidence>
<protein>
    <submittedName>
        <fullName evidence="1">Uncharacterized protein</fullName>
    </submittedName>
</protein>
<dbReference type="OrthoDB" id="9802752at2"/>
<sequence>MSNKNDITDGNKALVAFKPPNGVTEYPVVLDNGADTIWATELQIADFFGRDRTVVNRHTKMVNLMKMQQVLNLH</sequence>
<keyword evidence="2" id="KW-1185">Reference proteome</keyword>
<dbReference type="EMBL" id="AMZN01000070">
    <property type="protein sequence ID" value="ELR69634.1"/>
    <property type="molecule type" value="Genomic_DNA"/>
</dbReference>
<accession>L8JQ68</accession>
<organism evidence="1 2">
    <name type="scientific">Fulvivirga imtechensis AK7</name>
    <dbReference type="NCBI Taxonomy" id="1237149"/>
    <lineage>
        <taxon>Bacteria</taxon>
        <taxon>Pseudomonadati</taxon>
        <taxon>Bacteroidota</taxon>
        <taxon>Cytophagia</taxon>
        <taxon>Cytophagales</taxon>
        <taxon>Fulvivirgaceae</taxon>
        <taxon>Fulvivirga</taxon>
    </lineage>
</organism>
<dbReference type="RefSeq" id="WP_009582012.1">
    <property type="nucleotide sequence ID" value="NZ_AMZN01000070.1"/>
</dbReference>